<dbReference type="InParanoid" id="A0A1Q3CKB8"/>
<keyword evidence="2" id="KW-1185">Reference proteome</keyword>
<evidence type="ECO:0000313" key="1">
    <source>
        <dbReference type="EMBL" id="GAV80689.1"/>
    </source>
</evidence>
<comment type="caution">
    <text evidence="1">The sequence shown here is derived from an EMBL/GenBank/DDBJ whole genome shotgun (WGS) entry which is preliminary data.</text>
</comment>
<organism evidence="1 2">
    <name type="scientific">Cephalotus follicularis</name>
    <name type="common">Albany pitcher plant</name>
    <dbReference type="NCBI Taxonomy" id="3775"/>
    <lineage>
        <taxon>Eukaryota</taxon>
        <taxon>Viridiplantae</taxon>
        <taxon>Streptophyta</taxon>
        <taxon>Embryophyta</taxon>
        <taxon>Tracheophyta</taxon>
        <taxon>Spermatophyta</taxon>
        <taxon>Magnoliopsida</taxon>
        <taxon>eudicotyledons</taxon>
        <taxon>Gunneridae</taxon>
        <taxon>Pentapetalae</taxon>
        <taxon>rosids</taxon>
        <taxon>fabids</taxon>
        <taxon>Oxalidales</taxon>
        <taxon>Cephalotaceae</taxon>
        <taxon>Cephalotus</taxon>
    </lineage>
</organism>
<reference evidence="2" key="1">
    <citation type="submission" date="2016-04" db="EMBL/GenBank/DDBJ databases">
        <title>Cephalotus genome sequencing.</title>
        <authorList>
            <person name="Fukushima K."/>
            <person name="Hasebe M."/>
            <person name="Fang X."/>
        </authorList>
    </citation>
    <scope>NUCLEOTIDE SEQUENCE [LARGE SCALE GENOMIC DNA]</scope>
    <source>
        <strain evidence="2">cv. St1</strain>
    </source>
</reference>
<feature type="non-terminal residue" evidence="1">
    <location>
        <position position="1"/>
    </location>
</feature>
<dbReference type="EMBL" id="BDDD01002235">
    <property type="protein sequence ID" value="GAV80689.1"/>
    <property type="molecule type" value="Genomic_DNA"/>
</dbReference>
<proteinExistence type="predicted"/>
<evidence type="ECO:0000313" key="2">
    <source>
        <dbReference type="Proteomes" id="UP000187406"/>
    </source>
</evidence>
<name>A0A1Q3CKB8_CEPFO</name>
<dbReference type="AlphaFoldDB" id="A0A1Q3CKB8"/>
<dbReference type="Pfam" id="PF14223">
    <property type="entry name" value="Retrotran_gag_2"/>
    <property type="match status" value="1"/>
</dbReference>
<accession>A0A1Q3CKB8</accession>
<sequence>LYGDNFSEWKEKILFALRCMDVDLALRVDEPPILAELSAPTERVAYERWERSKHLSIMLMKSHMNKSIKGSIPDCDNATNYMKAMKEQFVRSDKALASTLMKKLSSVRFDNSKSVREYIMEMSDIAA</sequence>
<dbReference type="Proteomes" id="UP000187406">
    <property type="component" value="Unassembled WGS sequence"/>
</dbReference>
<protein>
    <recommendedName>
        <fullName evidence="3">UBN2_2 domain-containing protein</fullName>
    </recommendedName>
</protein>
<gene>
    <name evidence="1" type="ORF">CFOL_v3_24149</name>
</gene>
<dbReference type="OrthoDB" id="1929566at2759"/>
<evidence type="ECO:0008006" key="3">
    <source>
        <dbReference type="Google" id="ProtNLM"/>
    </source>
</evidence>